<evidence type="ECO:0000256" key="2">
    <source>
        <dbReference type="ARBA" id="ARBA00006490"/>
    </source>
</evidence>
<dbReference type="SUPFAM" id="SSF53383">
    <property type="entry name" value="PLP-dependent transferases"/>
    <property type="match status" value="1"/>
</dbReference>
<dbReference type="EC" id="2.8.1.7" evidence="3"/>
<gene>
    <name evidence="12" type="primary">iscS_2</name>
    <name evidence="12" type="ORF">SPTER_32210</name>
</gene>
<comment type="cofactor">
    <cofactor evidence="1 10">
        <name>pyridoxal 5'-phosphate</name>
        <dbReference type="ChEBI" id="CHEBI:597326"/>
    </cofactor>
</comment>
<dbReference type="REBASE" id="345434">
    <property type="entry name" value="M.Ste4440DndAP"/>
</dbReference>
<comment type="catalytic activity">
    <reaction evidence="9">
        <text>(sulfur carrier)-H + L-cysteine = (sulfur carrier)-SH + L-alanine</text>
        <dbReference type="Rhea" id="RHEA:43892"/>
        <dbReference type="Rhea" id="RHEA-COMP:14737"/>
        <dbReference type="Rhea" id="RHEA-COMP:14739"/>
        <dbReference type="ChEBI" id="CHEBI:29917"/>
        <dbReference type="ChEBI" id="CHEBI:35235"/>
        <dbReference type="ChEBI" id="CHEBI:57972"/>
        <dbReference type="ChEBI" id="CHEBI:64428"/>
        <dbReference type="EC" id="2.8.1.7"/>
    </reaction>
</comment>
<keyword evidence="7" id="KW-0408">Iron</keyword>
<keyword evidence="8" id="KW-0411">Iron-sulfur</keyword>
<dbReference type="PIRSF" id="PIRSF005572">
    <property type="entry name" value="NifS"/>
    <property type="match status" value="1"/>
</dbReference>
<organism evidence="12 13">
    <name type="scientific">Sporomusa termitida</name>
    <dbReference type="NCBI Taxonomy" id="2377"/>
    <lineage>
        <taxon>Bacteria</taxon>
        <taxon>Bacillati</taxon>
        <taxon>Bacillota</taxon>
        <taxon>Negativicutes</taxon>
        <taxon>Selenomonadales</taxon>
        <taxon>Sporomusaceae</taxon>
        <taxon>Sporomusa</taxon>
    </lineage>
</organism>
<keyword evidence="5" id="KW-0479">Metal-binding</keyword>
<feature type="domain" description="Aminotransferase class V" evidence="11">
    <location>
        <begin position="138"/>
        <end position="393"/>
    </location>
</feature>
<evidence type="ECO:0000256" key="5">
    <source>
        <dbReference type="ARBA" id="ARBA00022723"/>
    </source>
</evidence>
<dbReference type="InterPro" id="IPR015422">
    <property type="entry name" value="PyrdxlP-dep_Trfase_small"/>
</dbReference>
<dbReference type="Gene3D" id="3.90.1150.10">
    <property type="entry name" value="Aspartate Aminotransferase, domain 1"/>
    <property type="match status" value="1"/>
</dbReference>
<dbReference type="AlphaFoldDB" id="A0A517DWT6"/>
<feature type="domain" description="Aminotransferase class V" evidence="11">
    <location>
        <begin position="2"/>
        <end position="118"/>
    </location>
</feature>
<evidence type="ECO:0000256" key="10">
    <source>
        <dbReference type="RuleBase" id="RU004504"/>
    </source>
</evidence>
<dbReference type="GO" id="GO:0046872">
    <property type="term" value="F:metal ion binding"/>
    <property type="evidence" value="ECO:0007669"/>
    <property type="project" value="UniProtKB-KW"/>
</dbReference>
<dbReference type="GO" id="GO:0051536">
    <property type="term" value="F:iron-sulfur cluster binding"/>
    <property type="evidence" value="ECO:0007669"/>
    <property type="project" value="UniProtKB-KW"/>
</dbReference>
<sequence>MIYLDNSATTPIDPEVKTAMLPYLEEEYGNPSSKYYLLAENARRAVEESRAKLAELINADPDEIIFTSCASESNNMVIKGVADYKKHVENKGNHILTSSVEHKSVLQTCQFLAGFDTAIMNKEMNRFRPGRRANKIIDRGYEVSFLPVNAYGQVEKETLENSMRESTTLVSIIWGNNEIGTLNSVTEFAELFRERSMLFHSDATQVLGKVNIDVKETPIDFLSFSAHKIFGPKGIGALYIRKDKYGLKPLLTALIHGGSQEEGYRAGTLSVHNIVGFGKAAEIAKRDKDTYIPHILQLEKKLKEELLTNFPSIQFNGHPTEKIPGVISFTIPGLSNELFIKKIKDDVAMSTGSACSADEPSYVLKAIGRGAATSNTFRVTISKNEKENDINEFIKKVCTS</sequence>
<dbReference type="PANTHER" id="PTHR11601:SF34">
    <property type="entry name" value="CYSTEINE DESULFURASE"/>
    <property type="match status" value="1"/>
</dbReference>
<dbReference type="InterPro" id="IPR016454">
    <property type="entry name" value="Cysteine_dSase"/>
</dbReference>
<protein>
    <recommendedName>
        <fullName evidence="3">cysteine desulfurase</fullName>
        <ecNumber evidence="3">2.8.1.7</ecNumber>
    </recommendedName>
</protein>
<dbReference type="InterPro" id="IPR020578">
    <property type="entry name" value="Aminotrans_V_PyrdxlP_BS"/>
</dbReference>
<dbReference type="PROSITE" id="PS00595">
    <property type="entry name" value="AA_TRANSFER_CLASS_5"/>
    <property type="match status" value="1"/>
</dbReference>
<name>A0A517DWT6_9FIRM</name>
<dbReference type="InterPro" id="IPR015424">
    <property type="entry name" value="PyrdxlP-dep_Trfase"/>
</dbReference>
<evidence type="ECO:0000256" key="1">
    <source>
        <dbReference type="ARBA" id="ARBA00001933"/>
    </source>
</evidence>
<evidence type="ECO:0000313" key="13">
    <source>
        <dbReference type="Proteomes" id="UP000320776"/>
    </source>
</evidence>
<dbReference type="Pfam" id="PF00266">
    <property type="entry name" value="Aminotran_5"/>
    <property type="match status" value="2"/>
</dbReference>
<dbReference type="PANTHER" id="PTHR11601">
    <property type="entry name" value="CYSTEINE DESULFURYLASE FAMILY MEMBER"/>
    <property type="match status" value="1"/>
</dbReference>
<evidence type="ECO:0000256" key="4">
    <source>
        <dbReference type="ARBA" id="ARBA00022679"/>
    </source>
</evidence>
<evidence type="ECO:0000259" key="11">
    <source>
        <dbReference type="Pfam" id="PF00266"/>
    </source>
</evidence>
<accession>A0A517DWT6</accession>
<evidence type="ECO:0000256" key="3">
    <source>
        <dbReference type="ARBA" id="ARBA00012239"/>
    </source>
</evidence>
<proteinExistence type="inferred from homology"/>
<dbReference type="Proteomes" id="UP000320776">
    <property type="component" value="Chromosome"/>
</dbReference>
<evidence type="ECO:0000256" key="6">
    <source>
        <dbReference type="ARBA" id="ARBA00022898"/>
    </source>
</evidence>
<reference evidence="12 13" key="1">
    <citation type="submission" date="2019-02" db="EMBL/GenBank/DDBJ databases">
        <title>Closed genome of Sporomusa termitida DSM 4440.</title>
        <authorList>
            <person name="Poehlein A."/>
            <person name="Daniel R."/>
        </authorList>
    </citation>
    <scope>NUCLEOTIDE SEQUENCE [LARGE SCALE GENOMIC DNA]</scope>
    <source>
        <strain evidence="12 13">DSM 4440</strain>
    </source>
</reference>
<dbReference type="Gene3D" id="3.40.640.10">
    <property type="entry name" value="Type I PLP-dependent aspartate aminotransferase-like (Major domain)"/>
    <property type="match status" value="1"/>
</dbReference>
<evidence type="ECO:0000256" key="8">
    <source>
        <dbReference type="ARBA" id="ARBA00023014"/>
    </source>
</evidence>
<keyword evidence="6" id="KW-0663">Pyridoxal phosphate</keyword>
<dbReference type="OrthoDB" id="9808002at2"/>
<dbReference type="GO" id="GO:0031071">
    <property type="term" value="F:cysteine desulfurase activity"/>
    <property type="evidence" value="ECO:0007669"/>
    <property type="project" value="UniProtKB-EC"/>
</dbReference>
<dbReference type="Gene3D" id="1.10.260.50">
    <property type="match status" value="1"/>
</dbReference>
<keyword evidence="4 12" id="KW-0808">Transferase</keyword>
<dbReference type="RefSeq" id="WP_144351259.1">
    <property type="nucleotide sequence ID" value="NZ_CP036259.1"/>
</dbReference>
<comment type="similarity">
    <text evidence="2">Belongs to the class-V pyridoxal-phosphate-dependent aminotransferase family. NifS/IscS subfamily.</text>
</comment>
<dbReference type="InterPro" id="IPR015421">
    <property type="entry name" value="PyrdxlP-dep_Trfase_major"/>
</dbReference>
<dbReference type="InterPro" id="IPR000192">
    <property type="entry name" value="Aminotrans_V_dom"/>
</dbReference>
<dbReference type="KEGG" id="sted:SPTER_32210"/>
<evidence type="ECO:0000313" key="12">
    <source>
        <dbReference type="EMBL" id="QDR81807.1"/>
    </source>
</evidence>
<keyword evidence="13" id="KW-1185">Reference proteome</keyword>
<evidence type="ECO:0000256" key="7">
    <source>
        <dbReference type="ARBA" id="ARBA00023004"/>
    </source>
</evidence>
<dbReference type="EMBL" id="CP036259">
    <property type="protein sequence ID" value="QDR81807.1"/>
    <property type="molecule type" value="Genomic_DNA"/>
</dbReference>
<evidence type="ECO:0000256" key="9">
    <source>
        <dbReference type="ARBA" id="ARBA00050776"/>
    </source>
</evidence>